<protein>
    <submittedName>
        <fullName evidence="1">Uncharacterized protein</fullName>
    </submittedName>
</protein>
<comment type="caution">
    <text evidence="1">The sequence shown here is derived from an EMBL/GenBank/DDBJ whole genome shotgun (WGS) entry which is preliminary data.</text>
</comment>
<feature type="non-terminal residue" evidence="1">
    <location>
        <position position="1"/>
    </location>
</feature>
<evidence type="ECO:0000313" key="2">
    <source>
        <dbReference type="Proteomes" id="UP001154282"/>
    </source>
</evidence>
<accession>A0AAV0IWC8</accession>
<gene>
    <name evidence="1" type="ORF">LITE_LOCUS11002</name>
</gene>
<proteinExistence type="predicted"/>
<organism evidence="1 2">
    <name type="scientific">Linum tenue</name>
    <dbReference type="NCBI Taxonomy" id="586396"/>
    <lineage>
        <taxon>Eukaryota</taxon>
        <taxon>Viridiplantae</taxon>
        <taxon>Streptophyta</taxon>
        <taxon>Embryophyta</taxon>
        <taxon>Tracheophyta</taxon>
        <taxon>Spermatophyta</taxon>
        <taxon>Magnoliopsida</taxon>
        <taxon>eudicotyledons</taxon>
        <taxon>Gunneridae</taxon>
        <taxon>Pentapetalae</taxon>
        <taxon>rosids</taxon>
        <taxon>fabids</taxon>
        <taxon>Malpighiales</taxon>
        <taxon>Linaceae</taxon>
        <taxon>Linum</taxon>
    </lineage>
</organism>
<name>A0AAV0IWC8_9ROSI</name>
<dbReference type="AlphaFoldDB" id="A0AAV0IWC8"/>
<keyword evidence="2" id="KW-1185">Reference proteome</keyword>
<dbReference type="Proteomes" id="UP001154282">
    <property type="component" value="Unassembled WGS sequence"/>
</dbReference>
<sequence length="68" mass="7388">GNLPTVVEAFCGQTLNFAIRLPKQRFNGNDGDFIISSISGLINETTKTPKSALFQLKDENTSATDENV</sequence>
<feature type="non-terminal residue" evidence="1">
    <location>
        <position position="68"/>
    </location>
</feature>
<dbReference type="EMBL" id="CAMGYJ010000004">
    <property type="protein sequence ID" value="CAI0401004.1"/>
    <property type="molecule type" value="Genomic_DNA"/>
</dbReference>
<evidence type="ECO:0000313" key="1">
    <source>
        <dbReference type="EMBL" id="CAI0401004.1"/>
    </source>
</evidence>
<reference evidence="1" key="1">
    <citation type="submission" date="2022-08" db="EMBL/GenBank/DDBJ databases">
        <authorList>
            <person name="Gutierrez-Valencia J."/>
        </authorList>
    </citation>
    <scope>NUCLEOTIDE SEQUENCE</scope>
</reference>